<evidence type="ECO:0000259" key="2">
    <source>
        <dbReference type="Pfam" id="PF12729"/>
    </source>
</evidence>
<gene>
    <name evidence="3" type="ORF">ACFSJU_18630</name>
</gene>
<feature type="transmembrane region" description="Helical" evidence="1">
    <location>
        <begin position="196"/>
        <end position="216"/>
    </location>
</feature>
<keyword evidence="1" id="KW-0472">Membrane</keyword>
<dbReference type="Proteomes" id="UP001597387">
    <property type="component" value="Unassembled WGS sequence"/>
</dbReference>
<evidence type="ECO:0000313" key="4">
    <source>
        <dbReference type="Proteomes" id="UP001597387"/>
    </source>
</evidence>
<keyword evidence="4" id="KW-1185">Reference proteome</keyword>
<reference evidence="4" key="1">
    <citation type="journal article" date="2019" name="Int. J. Syst. Evol. Microbiol.">
        <title>The Global Catalogue of Microorganisms (GCM) 10K type strain sequencing project: providing services to taxonomists for standard genome sequencing and annotation.</title>
        <authorList>
            <consortium name="The Broad Institute Genomics Platform"/>
            <consortium name="The Broad Institute Genome Sequencing Center for Infectious Disease"/>
            <person name="Wu L."/>
            <person name="Ma J."/>
        </authorList>
    </citation>
    <scope>NUCLEOTIDE SEQUENCE [LARGE SCALE GENOMIC DNA]</scope>
    <source>
        <strain evidence="4">KCTC 42217</strain>
    </source>
</reference>
<evidence type="ECO:0000256" key="1">
    <source>
        <dbReference type="SAM" id="Phobius"/>
    </source>
</evidence>
<dbReference type="InterPro" id="IPR024478">
    <property type="entry name" value="HlyB_4HB_MCP"/>
</dbReference>
<feature type="domain" description="Chemotaxis methyl-accepting receptor HlyB-like 4HB MCP" evidence="2">
    <location>
        <begin position="6"/>
        <end position="181"/>
    </location>
</feature>
<evidence type="ECO:0000313" key="3">
    <source>
        <dbReference type="EMBL" id="MFD2164428.1"/>
    </source>
</evidence>
<keyword evidence="1" id="KW-0812">Transmembrane</keyword>
<proteinExistence type="predicted"/>
<sequence length="226" mass="25490">MKWTFVIQQKLKIACLLGVIMMVVVLFNVILQKNISDINQSVNSIYNDRLIPATDIFYLSESLHGRQLAMEKFLYRDGQDVRQLRSELERYNSRAHQLISKYEKTYLVDEESVFLSNFKERINQYSALEKKMLILLAASDQAAGLRLYETRGRIALESTIAQLSDLTVIQSAVGSKLVNDTRGIVATSNFLSDLQIVLAIVIGAIITALVVSSKLISKPEANFNLN</sequence>
<organism evidence="3 4">
    <name type="scientific">Paradesertivirga mongoliensis</name>
    <dbReference type="NCBI Taxonomy" id="2100740"/>
    <lineage>
        <taxon>Bacteria</taxon>
        <taxon>Pseudomonadati</taxon>
        <taxon>Bacteroidota</taxon>
        <taxon>Sphingobacteriia</taxon>
        <taxon>Sphingobacteriales</taxon>
        <taxon>Sphingobacteriaceae</taxon>
        <taxon>Paradesertivirga</taxon>
    </lineage>
</organism>
<keyword evidence="1" id="KW-1133">Transmembrane helix</keyword>
<dbReference type="Pfam" id="PF12729">
    <property type="entry name" value="4HB_MCP_1"/>
    <property type="match status" value="1"/>
</dbReference>
<comment type="caution">
    <text evidence="3">The sequence shown here is derived from an EMBL/GenBank/DDBJ whole genome shotgun (WGS) entry which is preliminary data.</text>
</comment>
<dbReference type="EMBL" id="JBHUHZ010000004">
    <property type="protein sequence ID" value="MFD2164428.1"/>
    <property type="molecule type" value="Genomic_DNA"/>
</dbReference>
<accession>A0ABW4ZQM5</accession>
<name>A0ABW4ZQM5_9SPHI</name>
<protein>
    <submittedName>
        <fullName evidence="3">MCP four helix bundle domain-containing protein</fullName>
    </submittedName>
</protein>
<dbReference type="RefSeq" id="WP_255901828.1">
    <property type="nucleotide sequence ID" value="NZ_JAFMZO010000002.1"/>
</dbReference>
<feature type="transmembrane region" description="Helical" evidence="1">
    <location>
        <begin position="12"/>
        <end position="31"/>
    </location>
</feature>